<dbReference type="AlphaFoldDB" id="A0A0A9ZCT4"/>
<reference evidence="3" key="3">
    <citation type="journal article" date="2016" name="Gigascience">
        <title>De novo construction of an expanded transcriptome assembly for the western tarnished plant bug, Lygus hesperus.</title>
        <authorList>
            <person name="Tassone E.E."/>
            <person name="Geib S.M."/>
            <person name="Hall B."/>
            <person name="Fabrick J.A."/>
            <person name="Brent C.S."/>
            <person name="Hull J.J."/>
        </authorList>
    </citation>
    <scope>NUCLEOTIDE SEQUENCE</scope>
</reference>
<feature type="compositionally biased region" description="Basic and acidic residues" evidence="1">
    <location>
        <begin position="8"/>
        <end position="21"/>
    </location>
</feature>
<reference evidence="2" key="2">
    <citation type="submission" date="2014-07" db="EMBL/GenBank/DDBJ databases">
        <authorList>
            <person name="Hull J."/>
        </authorList>
    </citation>
    <scope>NUCLEOTIDE SEQUENCE</scope>
</reference>
<proteinExistence type="predicted"/>
<dbReference type="EMBL" id="GDHC01003024">
    <property type="protein sequence ID" value="JAQ15605.1"/>
    <property type="molecule type" value="Transcribed_RNA"/>
</dbReference>
<evidence type="ECO:0000313" key="2">
    <source>
        <dbReference type="EMBL" id="JAG41138.1"/>
    </source>
</evidence>
<dbReference type="EMBL" id="GBHO01002466">
    <property type="protein sequence ID" value="JAG41138.1"/>
    <property type="molecule type" value="Transcribed_RNA"/>
</dbReference>
<name>A0A0A9ZCT4_LYGHE</name>
<protein>
    <submittedName>
        <fullName evidence="2">Replication factor C subunit 1</fullName>
    </submittedName>
</protein>
<feature type="region of interest" description="Disordered" evidence="1">
    <location>
        <begin position="1"/>
        <end position="45"/>
    </location>
</feature>
<evidence type="ECO:0000256" key="1">
    <source>
        <dbReference type="SAM" id="MobiDB-lite"/>
    </source>
</evidence>
<sequence length="133" mass="15227">MTATIAEEILKPKSGEKSDMKKSRRQHRSSSSPLAPPNDAEDYLGRVGSATKSDKDVKMRSSKSSHLSHRFLSTDLQHMKDELYKLRCSTAVIHDIDSRFELEWFNSATQTRRMKLHTIRANYHARAALLLNQ</sequence>
<reference evidence="2" key="1">
    <citation type="journal article" date="2014" name="PLoS ONE">
        <title>Transcriptome-Based Identification of ABC Transporters in the Western Tarnished Plant Bug Lygus hesperus.</title>
        <authorList>
            <person name="Hull J.J."/>
            <person name="Chaney K."/>
            <person name="Geib S.M."/>
            <person name="Fabrick J.A."/>
            <person name="Brent C.S."/>
            <person name="Walsh D."/>
            <person name="Lavine L.C."/>
        </authorList>
    </citation>
    <scope>NUCLEOTIDE SEQUENCE</scope>
</reference>
<gene>
    <name evidence="2" type="primary">RFC1_1</name>
    <name evidence="2" type="ORF">CM83_2770</name>
    <name evidence="3" type="ORF">g.837</name>
</gene>
<accession>A0A0A9ZCT4</accession>
<evidence type="ECO:0000313" key="3">
    <source>
        <dbReference type="EMBL" id="JAQ15605.1"/>
    </source>
</evidence>
<organism evidence="2">
    <name type="scientific">Lygus hesperus</name>
    <name type="common">Western plant bug</name>
    <dbReference type="NCBI Taxonomy" id="30085"/>
    <lineage>
        <taxon>Eukaryota</taxon>
        <taxon>Metazoa</taxon>
        <taxon>Ecdysozoa</taxon>
        <taxon>Arthropoda</taxon>
        <taxon>Hexapoda</taxon>
        <taxon>Insecta</taxon>
        <taxon>Pterygota</taxon>
        <taxon>Neoptera</taxon>
        <taxon>Paraneoptera</taxon>
        <taxon>Hemiptera</taxon>
        <taxon>Heteroptera</taxon>
        <taxon>Panheteroptera</taxon>
        <taxon>Cimicomorpha</taxon>
        <taxon>Miridae</taxon>
        <taxon>Mirini</taxon>
        <taxon>Lygus</taxon>
    </lineage>
</organism>